<dbReference type="FunFam" id="1.10.287.130:FF:000002">
    <property type="entry name" value="Two-component osmosensing histidine kinase"/>
    <property type="match status" value="1"/>
</dbReference>
<dbReference type="SUPFAM" id="SSF55785">
    <property type="entry name" value="PYP-like sensor domain (PAS domain)"/>
    <property type="match status" value="1"/>
</dbReference>
<dbReference type="Pfam" id="PF08447">
    <property type="entry name" value="PAS_3"/>
    <property type="match status" value="1"/>
</dbReference>
<reference evidence="12 13" key="1">
    <citation type="journal article" date="2018" name="Nat. Biotechnol.">
        <title>A standardized bacterial taxonomy based on genome phylogeny substantially revises the tree of life.</title>
        <authorList>
            <person name="Parks D.H."/>
            <person name="Chuvochina M."/>
            <person name="Waite D.W."/>
            <person name="Rinke C."/>
            <person name="Skarshewski A."/>
            <person name="Chaumeil P.A."/>
            <person name="Hugenholtz P."/>
        </authorList>
    </citation>
    <scope>NUCLEOTIDE SEQUENCE [LARGE SCALE GENOMIC DNA]</scope>
    <source>
        <strain evidence="12">UBA9375</strain>
    </source>
</reference>
<evidence type="ECO:0000256" key="5">
    <source>
        <dbReference type="ARBA" id="ARBA00022741"/>
    </source>
</evidence>
<feature type="transmembrane region" description="Helical" evidence="9">
    <location>
        <begin position="42"/>
        <end position="62"/>
    </location>
</feature>
<dbReference type="GO" id="GO:0005524">
    <property type="term" value="F:ATP binding"/>
    <property type="evidence" value="ECO:0007669"/>
    <property type="project" value="UniProtKB-KW"/>
</dbReference>
<evidence type="ECO:0000256" key="3">
    <source>
        <dbReference type="ARBA" id="ARBA00022553"/>
    </source>
</evidence>
<evidence type="ECO:0000256" key="4">
    <source>
        <dbReference type="ARBA" id="ARBA00022679"/>
    </source>
</evidence>
<feature type="domain" description="PAC" evidence="11">
    <location>
        <begin position="99"/>
        <end position="151"/>
    </location>
</feature>
<dbReference type="SUPFAM" id="SSF47384">
    <property type="entry name" value="Homodimeric domain of signal transducing histidine kinase"/>
    <property type="match status" value="1"/>
</dbReference>
<keyword evidence="8" id="KW-0902">Two-component regulatory system</keyword>
<dbReference type="InterPro" id="IPR035965">
    <property type="entry name" value="PAS-like_dom_sf"/>
</dbReference>
<dbReference type="PANTHER" id="PTHR45339:SF1">
    <property type="entry name" value="HYBRID SIGNAL TRANSDUCTION HISTIDINE KINASE J"/>
    <property type="match status" value="1"/>
</dbReference>
<comment type="catalytic activity">
    <reaction evidence="1">
        <text>ATP + protein L-histidine = ADP + protein N-phospho-L-histidine.</text>
        <dbReference type="EC" id="2.7.13.3"/>
    </reaction>
</comment>
<proteinExistence type="predicted"/>
<keyword evidence="3" id="KW-0597">Phosphoprotein</keyword>
<protein>
    <recommendedName>
        <fullName evidence="2">histidine kinase</fullName>
        <ecNumber evidence="2">2.7.13.3</ecNumber>
    </recommendedName>
</protein>
<dbReference type="InterPro" id="IPR036097">
    <property type="entry name" value="HisK_dim/P_sf"/>
</dbReference>
<evidence type="ECO:0000256" key="7">
    <source>
        <dbReference type="ARBA" id="ARBA00022840"/>
    </source>
</evidence>
<keyword evidence="4" id="KW-0808">Transferase</keyword>
<dbReference type="CDD" id="cd00082">
    <property type="entry name" value="HisKA"/>
    <property type="match status" value="1"/>
</dbReference>
<evidence type="ECO:0000256" key="6">
    <source>
        <dbReference type="ARBA" id="ARBA00022777"/>
    </source>
</evidence>
<keyword evidence="7" id="KW-0067">ATP-binding</keyword>
<dbReference type="InterPro" id="IPR003661">
    <property type="entry name" value="HisK_dim/P_dom"/>
</dbReference>
<dbReference type="Gene3D" id="1.10.287.130">
    <property type="match status" value="1"/>
</dbReference>
<dbReference type="Proteomes" id="UP000263642">
    <property type="component" value="Unassembled WGS sequence"/>
</dbReference>
<dbReference type="CDD" id="cd00130">
    <property type="entry name" value="PAS"/>
    <property type="match status" value="1"/>
</dbReference>
<accession>A0A3D3RCD3</accession>
<keyword evidence="9" id="KW-1133">Transmembrane helix</keyword>
<keyword evidence="6" id="KW-0418">Kinase</keyword>
<dbReference type="PROSITE" id="PS50109">
    <property type="entry name" value="HIS_KIN"/>
    <property type="match status" value="1"/>
</dbReference>
<name>A0A3D3RCD3_9PLAN</name>
<dbReference type="InterPro" id="IPR000700">
    <property type="entry name" value="PAS-assoc_C"/>
</dbReference>
<dbReference type="PANTHER" id="PTHR45339">
    <property type="entry name" value="HYBRID SIGNAL TRANSDUCTION HISTIDINE KINASE J"/>
    <property type="match status" value="1"/>
</dbReference>
<dbReference type="InterPro" id="IPR000014">
    <property type="entry name" value="PAS"/>
</dbReference>
<dbReference type="InterPro" id="IPR013655">
    <property type="entry name" value="PAS_fold_3"/>
</dbReference>
<evidence type="ECO:0000256" key="9">
    <source>
        <dbReference type="SAM" id="Phobius"/>
    </source>
</evidence>
<evidence type="ECO:0000259" key="10">
    <source>
        <dbReference type="PROSITE" id="PS50109"/>
    </source>
</evidence>
<keyword evidence="9" id="KW-0812">Transmembrane</keyword>
<evidence type="ECO:0000259" key="11">
    <source>
        <dbReference type="PROSITE" id="PS50113"/>
    </source>
</evidence>
<dbReference type="InterPro" id="IPR001610">
    <property type="entry name" value="PAC"/>
</dbReference>
<dbReference type="Gene3D" id="3.30.565.10">
    <property type="entry name" value="Histidine kinase-like ATPase, C-terminal domain"/>
    <property type="match status" value="1"/>
</dbReference>
<dbReference type="Pfam" id="PF00512">
    <property type="entry name" value="HisKA"/>
    <property type="match status" value="1"/>
</dbReference>
<dbReference type="EMBL" id="DQAY01000162">
    <property type="protein sequence ID" value="HCO26501.1"/>
    <property type="molecule type" value="Genomic_DNA"/>
</dbReference>
<dbReference type="Gene3D" id="3.30.450.20">
    <property type="entry name" value="PAS domain"/>
    <property type="match status" value="1"/>
</dbReference>
<evidence type="ECO:0000256" key="8">
    <source>
        <dbReference type="ARBA" id="ARBA00023012"/>
    </source>
</evidence>
<dbReference type="SMART" id="SM00086">
    <property type="entry name" value="PAC"/>
    <property type="match status" value="1"/>
</dbReference>
<comment type="caution">
    <text evidence="12">The sequence shown here is derived from an EMBL/GenBank/DDBJ whole genome shotgun (WGS) entry which is preliminary data.</text>
</comment>
<feature type="domain" description="Histidine kinase" evidence="10">
    <location>
        <begin position="172"/>
        <end position="284"/>
    </location>
</feature>
<evidence type="ECO:0000313" key="12">
    <source>
        <dbReference type="EMBL" id="HCO26501.1"/>
    </source>
</evidence>
<gene>
    <name evidence="12" type="ORF">DIT97_27105</name>
</gene>
<keyword evidence="9" id="KW-0472">Membrane</keyword>
<dbReference type="SUPFAM" id="SSF55874">
    <property type="entry name" value="ATPase domain of HSP90 chaperone/DNA topoisomerase II/histidine kinase"/>
    <property type="match status" value="1"/>
</dbReference>
<dbReference type="InterPro" id="IPR036890">
    <property type="entry name" value="HATPase_C_sf"/>
</dbReference>
<sequence>MYQLDLPLWGDISVFIVAAIVIGISGVKLAEYADRLADRTGLGEAVTGTIMLGLITALPGLAASVTAASPETFFSCVHKEDLPGLIKAWDEAVQGEKEYDQIFRIMRPDGQVRWLAGVGEIVRDPQGNVTQIFGLNWDFTQEREGEEALCRSEKQAKQANQANVAKSAFLANMSHEIRTPMTAVLGYTDLLIGMEQEQEKAEYLQNIKRNGNFLLEIINDILDLSKIEAGKLEISQESFSLSEMLADIQSMMHVRAEEKNLDFGIEFISDLPERIETDPKRLRQNNSLTYSSHFRRVMRPLPAITEVQAWGWQSVNAWQ</sequence>
<dbReference type="SMART" id="SM00388">
    <property type="entry name" value="HisKA"/>
    <property type="match status" value="1"/>
</dbReference>
<dbReference type="AlphaFoldDB" id="A0A3D3RCD3"/>
<evidence type="ECO:0000256" key="2">
    <source>
        <dbReference type="ARBA" id="ARBA00012438"/>
    </source>
</evidence>
<dbReference type="EC" id="2.7.13.3" evidence="2"/>
<organism evidence="12 13">
    <name type="scientific">Gimesia maris</name>
    <dbReference type="NCBI Taxonomy" id="122"/>
    <lineage>
        <taxon>Bacteria</taxon>
        <taxon>Pseudomonadati</taxon>
        <taxon>Planctomycetota</taxon>
        <taxon>Planctomycetia</taxon>
        <taxon>Planctomycetales</taxon>
        <taxon>Planctomycetaceae</taxon>
        <taxon>Gimesia</taxon>
    </lineage>
</organism>
<dbReference type="GO" id="GO:0000155">
    <property type="term" value="F:phosphorelay sensor kinase activity"/>
    <property type="evidence" value="ECO:0007669"/>
    <property type="project" value="InterPro"/>
</dbReference>
<feature type="transmembrane region" description="Helical" evidence="9">
    <location>
        <begin position="12"/>
        <end position="30"/>
    </location>
</feature>
<keyword evidence="5" id="KW-0547">Nucleotide-binding</keyword>
<evidence type="ECO:0000256" key="1">
    <source>
        <dbReference type="ARBA" id="ARBA00000085"/>
    </source>
</evidence>
<evidence type="ECO:0000313" key="13">
    <source>
        <dbReference type="Proteomes" id="UP000263642"/>
    </source>
</evidence>
<dbReference type="InterPro" id="IPR005467">
    <property type="entry name" value="His_kinase_dom"/>
</dbReference>
<dbReference type="PROSITE" id="PS50113">
    <property type="entry name" value="PAC"/>
    <property type="match status" value="1"/>
</dbReference>